<evidence type="ECO:0000313" key="2">
    <source>
        <dbReference type="Proteomes" id="UP000078390"/>
    </source>
</evidence>
<dbReference type="Proteomes" id="UP000078390">
    <property type="component" value="Unassembled WGS sequence"/>
</dbReference>
<sequence>MKSGGRPFNFSFKKRFKKSRKSFSERKFFLFILKGFTGEKKFSKAKEDLKI</sequence>
<proteinExistence type="predicted"/>
<gene>
    <name evidence="1" type="ORF">TDIS_1492</name>
</gene>
<dbReference type="AlphaFoldDB" id="A0A179D4A0"/>
<comment type="caution">
    <text evidence="1">The sequence shown here is derived from an EMBL/GenBank/DDBJ whole genome shotgun (WGS) entry which is preliminary data.</text>
</comment>
<name>A0A179D4A0_9BACT</name>
<reference evidence="1 2" key="1">
    <citation type="submission" date="2016-04" db="EMBL/GenBank/DDBJ databases">
        <title>Genome analysis of Thermosulfurimonas dismutans, the first thermophilic sulfur-disproportionating bacterium of the phylum Thermodesulfobacteria.</title>
        <authorList>
            <person name="Mardanov A.V."/>
            <person name="Beletsky A.V."/>
            <person name="Kadnikov V.V."/>
            <person name="Slobodkin A.I."/>
            <person name="Ravin N.V."/>
        </authorList>
    </citation>
    <scope>NUCLEOTIDE SEQUENCE [LARGE SCALE GENOMIC DNA]</scope>
    <source>
        <strain evidence="1 2">S95</strain>
    </source>
</reference>
<accession>A0A179D4A0</accession>
<protein>
    <submittedName>
        <fullName evidence="1">Uncharacterized protein</fullName>
    </submittedName>
</protein>
<evidence type="ECO:0000313" key="1">
    <source>
        <dbReference type="EMBL" id="OAQ20448.1"/>
    </source>
</evidence>
<dbReference type="EMBL" id="LWLG01000011">
    <property type="protein sequence ID" value="OAQ20448.1"/>
    <property type="molecule type" value="Genomic_DNA"/>
</dbReference>
<organism evidence="1 2">
    <name type="scientific">Thermosulfurimonas dismutans</name>
    <dbReference type="NCBI Taxonomy" id="999894"/>
    <lineage>
        <taxon>Bacteria</taxon>
        <taxon>Pseudomonadati</taxon>
        <taxon>Thermodesulfobacteriota</taxon>
        <taxon>Thermodesulfobacteria</taxon>
        <taxon>Thermodesulfobacteriales</taxon>
        <taxon>Thermodesulfobacteriaceae</taxon>
        <taxon>Thermosulfurimonas</taxon>
    </lineage>
</organism>
<dbReference type="STRING" id="999894.TDIS_1492"/>
<keyword evidence="2" id="KW-1185">Reference proteome</keyword>